<reference evidence="1 2" key="1">
    <citation type="submission" date="2024-09" db="EMBL/GenBank/DDBJ databases">
        <authorList>
            <person name="Sun Q."/>
            <person name="Mori K."/>
        </authorList>
    </citation>
    <scope>NUCLEOTIDE SEQUENCE [LARGE SCALE GENOMIC DNA]</scope>
    <source>
        <strain evidence="1 2">TBRC 2205</strain>
    </source>
</reference>
<gene>
    <name evidence="1" type="ORF">ACFFHU_30035</name>
</gene>
<proteinExistence type="predicted"/>
<name>A0ABV6P5Q6_9ACTN</name>
<dbReference type="RefSeq" id="WP_377352544.1">
    <property type="nucleotide sequence ID" value="NZ_JBHMEF010000019.1"/>
</dbReference>
<comment type="caution">
    <text evidence="1">The sequence shown here is derived from an EMBL/GenBank/DDBJ whole genome shotgun (WGS) entry which is preliminary data.</text>
</comment>
<accession>A0ABV6P5Q6</accession>
<protein>
    <submittedName>
        <fullName evidence="1">Uncharacterized protein</fullName>
    </submittedName>
</protein>
<evidence type="ECO:0000313" key="2">
    <source>
        <dbReference type="Proteomes" id="UP001589894"/>
    </source>
</evidence>
<dbReference type="EMBL" id="JBHLUE010000034">
    <property type="protein sequence ID" value="MFC0568366.1"/>
    <property type="molecule type" value="Genomic_DNA"/>
</dbReference>
<organism evidence="1 2">
    <name type="scientific">Plantactinospora siamensis</name>
    <dbReference type="NCBI Taxonomy" id="555372"/>
    <lineage>
        <taxon>Bacteria</taxon>
        <taxon>Bacillati</taxon>
        <taxon>Actinomycetota</taxon>
        <taxon>Actinomycetes</taxon>
        <taxon>Micromonosporales</taxon>
        <taxon>Micromonosporaceae</taxon>
        <taxon>Plantactinospora</taxon>
    </lineage>
</organism>
<sequence length="57" mass="6139">MGPSNADTGIFLPFIRHAEENTFFLGVSCCTGPAKLLSVAIVWHPTTHRLCGINVPT</sequence>
<dbReference type="Proteomes" id="UP001589894">
    <property type="component" value="Unassembled WGS sequence"/>
</dbReference>
<keyword evidence="2" id="KW-1185">Reference proteome</keyword>
<evidence type="ECO:0000313" key="1">
    <source>
        <dbReference type="EMBL" id="MFC0568366.1"/>
    </source>
</evidence>